<proteinExistence type="predicted"/>
<reference evidence="1 2" key="1">
    <citation type="submission" date="2020-04" db="EMBL/GenBank/DDBJ databases">
        <title>Draft Genome Sequence of Streptomyces morookaense DSM 40503, an 8-azaguanine-producing strain.</title>
        <authorList>
            <person name="Qi J."/>
            <person name="Gao J.-M."/>
        </authorList>
    </citation>
    <scope>NUCLEOTIDE SEQUENCE [LARGE SCALE GENOMIC DNA]</scope>
    <source>
        <strain evidence="1 2">DSM 40503</strain>
    </source>
</reference>
<name>A0A7Y7B6Y0_STRMO</name>
<dbReference type="Proteomes" id="UP000587462">
    <property type="component" value="Unassembled WGS sequence"/>
</dbReference>
<dbReference type="EMBL" id="JABBXF010000047">
    <property type="protein sequence ID" value="NVK80097.1"/>
    <property type="molecule type" value="Genomic_DNA"/>
</dbReference>
<keyword evidence="2" id="KW-1185">Reference proteome</keyword>
<comment type="caution">
    <text evidence="1">The sequence shown here is derived from an EMBL/GenBank/DDBJ whole genome shotgun (WGS) entry which is preliminary data.</text>
</comment>
<evidence type="ECO:0000313" key="1">
    <source>
        <dbReference type="EMBL" id="NVK80097.1"/>
    </source>
</evidence>
<protein>
    <submittedName>
        <fullName evidence="1">Uncharacterized protein</fullName>
    </submittedName>
</protein>
<dbReference type="RefSeq" id="WP_171083678.1">
    <property type="nucleotide sequence ID" value="NZ_BNBU01000004.1"/>
</dbReference>
<gene>
    <name evidence="1" type="ORF">HG542_20890</name>
</gene>
<sequence>METGRDAPPVVCCRVCANPLWWDVTPVPGLAPGWYCSTCRHPPERFLNSAAAPPVCPEGCPSSIVEAGSAGGARKFLCHRS</sequence>
<accession>A0A7Y7B6Y0</accession>
<evidence type="ECO:0000313" key="2">
    <source>
        <dbReference type="Proteomes" id="UP000587462"/>
    </source>
</evidence>
<organism evidence="1 2">
    <name type="scientific">Streptomyces morookaense</name>
    <name type="common">Streptoverticillium morookaense</name>
    <dbReference type="NCBI Taxonomy" id="1970"/>
    <lineage>
        <taxon>Bacteria</taxon>
        <taxon>Bacillati</taxon>
        <taxon>Actinomycetota</taxon>
        <taxon>Actinomycetes</taxon>
        <taxon>Kitasatosporales</taxon>
        <taxon>Streptomycetaceae</taxon>
        <taxon>Streptomyces</taxon>
    </lineage>
</organism>
<dbReference type="AlphaFoldDB" id="A0A7Y7B6Y0"/>